<dbReference type="AlphaFoldDB" id="A0AAV4NJD5"/>
<accession>A0AAV4NJD5</accession>
<keyword evidence="2" id="KW-1185">Reference proteome</keyword>
<name>A0AAV4NJD5_CAEEX</name>
<comment type="caution">
    <text evidence="1">The sequence shown here is derived from an EMBL/GenBank/DDBJ whole genome shotgun (WGS) entry which is preliminary data.</text>
</comment>
<proteinExistence type="predicted"/>
<dbReference type="Proteomes" id="UP001054945">
    <property type="component" value="Unassembled WGS sequence"/>
</dbReference>
<protein>
    <submittedName>
        <fullName evidence="1">Uncharacterized protein</fullName>
    </submittedName>
</protein>
<dbReference type="EMBL" id="BPLR01003462">
    <property type="protein sequence ID" value="GIX84901.1"/>
    <property type="molecule type" value="Genomic_DNA"/>
</dbReference>
<gene>
    <name evidence="1" type="ORF">CEXT_43571</name>
</gene>
<evidence type="ECO:0000313" key="2">
    <source>
        <dbReference type="Proteomes" id="UP001054945"/>
    </source>
</evidence>
<evidence type="ECO:0000313" key="1">
    <source>
        <dbReference type="EMBL" id="GIX84901.1"/>
    </source>
</evidence>
<reference evidence="1 2" key="1">
    <citation type="submission" date="2021-06" db="EMBL/GenBank/DDBJ databases">
        <title>Caerostris extrusa draft genome.</title>
        <authorList>
            <person name="Kono N."/>
            <person name="Arakawa K."/>
        </authorList>
    </citation>
    <scope>NUCLEOTIDE SEQUENCE [LARGE SCALE GENOMIC DNA]</scope>
</reference>
<sequence>MIGAYHSTSLRRANDYQPPKSISEQEVLAIIKRCRGKGAAGPDGQISLRLFTHEYTSQENRTGGSLFNEIQRGFVPCDGITENILFARCLKESLSDVTPIVPPQGGHHINSTRLICKELAITPATKESAEKAFCRGTDEVRSSFQRKIDVKSPSEKEPAVDKN</sequence>
<organism evidence="1 2">
    <name type="scientific">Caerostris extrusa</name>
    <name type="common">Bark spider</name>
    <name type="synonym">Caerostris bankana</name>
    <dbReference type="NCBI Taxonomy" id="172846"/>
    <lineage>
        <taxon>Eukaryota</taxon>
        <taxon>Metazoa</taxon>
        <taxon>Ecdysozoa</taxon>
        <taxon>Arthropoda</taxon>
        <taxon>Chelicerata</taxon>
        <taxon>Arachnida</taxon>
        <taxon>Araneae</taxon>
        <taxon>Araneomorphae</taxon>
        <taxon>Entelegynae</taxon>
        <taxon>Araneoidea</taxon>
        <taxon>Araneidae</taxon>
        <taxon>Caerostris</taxon>
    </lineage>
</organism>